<name>A0A6G1XB98_9BACI</name>
<feature type="transmembrane region" description="Helical" evidence="2">
    <location>
        <begin position="33"/>
        <end position="52"/>
    </location>
</feature>
<dbReference type="OrthoDB" id="2991180at2"/>
<sequence length="127" mass="15401">MNQDKGPVTRLNSNYMKQYDAQMERHKRRKKRLYRRLTLFAVLIVAVFGYLLNYHLDQRQLYNEKVNQYEQLQQDLDKLKAEEKDLKEEMNLLKDTDYILQIARKDYFLSKEGEIIFNVPEDGDLSY</sequence>
<keyword evidence="4" id="KW-1185">Reference proteome</keyword>
<keyword evidence="2" id="KW-1133">Transmembrane helix</keyword>
<proteinExistence type="predicted"/>
<accession>A0A6G1XB98</accession>
<keyword evidence="1" id="KW-0175">Coiled coil</keyword>
<dbReference type="InterPro" id="IPR007060">
    <property type="entry name" value="FtsL/DivIC"/>
</dbReference>
<comment type="caution">
    <text evidence="3">The sequence shown here is derived from an EMBL/GenBank/DDBJ whole genome shotgun (WGS) entry which is preliminary data.</text>
</comment>
<keyword evidence="2" id="KW-0812">Transmembrane</keyword>
<dbReference type="PANTHER" id="PTHR40027">
    <property type="entry name" value="CELL DIVISION PROTEIN DIVIC"/>
    <property type="match status" value="1"/>
</dbReference>
<dbReference type="AlphaFoldDB" id="A0A6G1XB98"/>
<organism evidence="3 4">
    <name type="scientific">Salinibacillus xinjiangensis</name>
    <dbReference type="NCBI Taxonomy" id="1229268"/>
    <lineage>
        <taxon>Bacteria</taxon>
        <taxon>Bacillati</taxon>
        <taxon>Bacillota</taxon>
        <taxon>Bacilli</taxon>
        <taxon>Bacillales</taxon>
        <taxon>Bacillaceae</taxon>
        <taxon>Salinibacillus</taxon>
    </lineage>
</organism>
<dbReference type="Pfam" id="PF04977">
    <property type="entry name" value="DivIC"/>
    <property type="match status" value="1"/>
</dbReference>
<dbReference type="EMBL" id="WJNH01000017">
    <property type="protein sequence ID" value="MRG88185.1"/>
    <property type="molecule type" value="Genomic_DNA"/>
</dbReference>
<dbReference type="RefSeq" id="WP_153730058.1">
    <property type="nucleotide sequence ID" value="NZ_WJNH01000017.1"/>
</dbReference>
<gene>
    <name evidence="3" type="ORF">GH754_18165</name>
</gene>
<evidence type="ECO:0000256" key="1">
    <source>
        <dbReference type="SAM" id="Coils"/>
    </source>
</evidence>
<dbReference type="Proteomes" id="UP000480185">
    <property type="component" value="Unassembled WGS sequence"/>
</dbReference>
<evidence type="ECO:0000256" key="2">
    <source>
        <dbReference type="SAM" id="Phobius"/>
    </source>
</evidence>
<feature type="coiled-coil region" evidence="1">
    <location>
        <begin position="62"/>
        <end position="96"/>
    </location>
</feature>
<evidence type="ECO:0000313" key="3">
    <source>
        <dbReference type="EMBL" id="MRG88185.1"/>
    </source>
</evidence>
<keyword evidence="2" id="KW-0472">Membrane</keyword>
<dbReference type="InterPro" id="IPR039076">
    <property type="entry name" value="DivIC"/>
</dbReference>
<evidence type="ECO:0000313" key="4">
    <source>
        <dbReference type="Proteomes" id="UP000480185"/>
    </source>
</evidence>
<reference evidence="3 4" key="1">
    <citation type="submission" date="2019-11" db="EMBL/GenBank/DDBJ databases">
        <authorList>
            <person name="Li J."/>
        </authorList>
    </citation>
    <scope>NUCLEOTIDE SEQUENCE [LARGE SCALE GENOMIC DNA]</scope>
    <source>
        <strain evidence="3 4">J4</strain>
    </source>
</reference>
<dbReference type="GO" id="GO:0051301">
    <property type="term" value="P:cell division"/>
    <property type="evidence" value="ECO:0007669"/>
    <property type="project" value="InterPro"/>
</dbReference>
<dbReference type="PANTHER" id="PTHR40027:SF1">
    <property type="entry name" value="CELL DIVISION PROTEIN DIVIC"/>
    <property type="match status" value="1"/>
</dbReference>
<protein>
    <submittedName>
        <fullName evidence="3">Septum formation initiator family protein</fullName>
    </submittedName>
</protein>